<keyword evidence="3" id="KW-1185">Reference proteome</keyword>
<name>A0A5B0N7S5_PUCGR</name>
<proteinExistence type="predicted"/>
<protein>
    <submittedName>
        <fullName evidence="1">Uncharacterized protein</fullName>
    </submittedName>
</protein>
<evidence type="ECO:0000313" key="3">
    <source>
        <dbReference type="Proteomes" id="UP000324748"/>
    </source>
</evidence>
<dbReference type="AlphaFoldDB" id="A0A5B0N7S5"/>
<dbReference type="OrthoDB" id="2519142at2759"/>
<dbReference type="Proteomes" id="UP000324748">
    <property type="component" value="Unassembled WGS sequence"/>
</dbReference>
<evidence type="ECO:0000313" key="4">
    <source>
        <dbReference type="Proteomes" id="UP000325313"/>
    </source>
</evidence>
<evidence type="ECO:0000313" key="1">
    <source>
        <dbReference type="EMBL" id="KAA1085337.1"/>
    </source>
</evidence>
<comment type="caution">
    <text evidence="1">The sequence shown here is derived from an EMBL/GenBank/DDBJ whole genome shotgun (WGS) entry which is preliminary data.</text>
</comment>
<reference evidence="3 4" key="1">
    <citation type="submission" date="2019-05" db="EMBL/GenBank/DDBJ databases">
        <title>Emergence of the Ug99 lineage of the wheat stem rust pathogen through somatic hybridization.</title>
        <authorList>
            <person name="Li F."/>
            <person name="Upadhyaya N.M."/>
            <person name="Sperschneider J."/>
            <person name="Matny O."/>
            <person name="Nguyen-Phuc H."/>
            <person name="Mago R."/>
            <person name="Raley C."/>
            <person name="Miller M.E."/>
            <person name="Silverstein K.A.T."/>
            <person name="Henningsen E."/>
            <person name="Hirsch C.D."/>
            <person name="Visser B."/>
            <person name="Pretorius Z.A."/>
            <person name="Steffenson B.J."/>
            <person name="Schwessinger B."/>
            <person name="Dodds P.N."/>
            <person name="Figueroa M."/>
        </authorList>
    </citation>
    <scope>NUCLEOTIDE SEQUENCE [LARGE SCALE GENOMIC DNA]</scope>
    <source>
        <strain evidence="1">21-0</strain>
        <strain evidence="2 4">Ug99</strain>
    </source>
</reference>
<dbReference type="EMBL" id="VSWC01000106">
    <property type="protein sequence ID" value="KAA1085337.1"/>
    <property type="molecule type" value="Genomic_DNA"/>
</dbReference>
<organism evidence="1 3">
    <name type="scientific">Puccinia graminis f. sp. tritici</name>
    <dbReference type="NCBI Taxonomy" id="56615"/>
    <lineage>
        <taxon>Eukaryota</taxon>
        <taxon>Fungi</taxon>
        <taxon>Dikarya</taxon>
        <taxon>Basidiomycota</taxon>
        <taxon>Pucciniomycotina</taxon>
        <taxon>Pucciniomycetes</taxon>
        <taxon>Pucciniales</taxon>
        <taxon>Pucciniaceae</taxon>
        <taxon>Puccinia</taxon>
    </lineage>
</organism>
<gene>
    <name evidence="1" type="ORF">PGT21_003766</name>
    <name evidence="2" type="ORF">PGTUg99_003536</name>
</gene>
<dbReference type="Proteomes" id="UP000325313">
    <property type="component" value="Unassembled WGS sequence"/>
</dbReference>
<dbReference type="EMBL" id="VDEP01000250">
    <property type="protein sequence ID" value="KAA1118432.1"/>
    <property type="molecule type" value="Genomic_DNA"/>
</dbReference>
<sequence length="541" mass="63842">MIAKEIKMYPVFNTRGATSLSGKMGSVNTSYDDNHFLPRKVATLHAQISKMEDDYLGLGFNFHSTIHKSSLGNYDRFDLIRNAKLQKHAEELKSTQRFISFQTQGIILEMRRAMKRLGNNCEAWKEYSVDEVLPSFSAKDPAKKSGTVELDHNVMLMINEAFVEKMIKSLNKMLCELNLLKTEPIHGERNYKVTELQSIVFHQIDYMLKSNLISEVHLKKFLKMENTLEVAAQNLIETSKIKYRSCPYYSIFPSRKVIHRNRHYAHFRSFFKVLEDHDQRYFCFLIMKGFLQWHMDETKHFKESSWPDDLLDNKLFYLLEDWLEQKNQLEPTKFNNRDESEIELEPLSQFSELKHVFDLGGGNMYKKIVDRTICFFVLEFYQENYGTKFLKDQSDNRILSSRVSLSFPIFEAIEKVKNLEIEVKESMSSKSLARHYCALCKKPERNAEYYLNEVSRIYSESDDVISNITYLHYLQAPEIYYVIQEFKKTKEYINEFLHKSNFKCEHLEKVLVEECNSISESQNSSFSLIISYWTKLKNLIS</sequence>
<accession>A0A5B0N7S5</accession>
<evidence type="ECO:0000313" key="2">
    <source>
        <dbReference type="EMBL" id="KAA1118432.1"/>
    </source>
</evidence>